<evidence type="ECO:0008006" key="3">
    <source>
        <dbReference type="Google" id="ProtNLM"/>
    </source>
</evidence>
<protein>
    <recommendedName>
        <fullName evidence="3">Transposase</fullName>
    </recommendedName>
</protein>
<evidence type="ECO:0000313" key="2">
    <source>
        <dbReference type="Proteomes" id="UP000648482"/>
    </source>
</evidence>
<proteinExistence type="predicted"/>
<keyword evidence="2" id="KW-1185">Reference proteome</keyword>
<dbReference type="EMBL" id="AQGU01000022">
    <property type="protein sequence ID" value="MBE0358564.1"/>
    <property type="molecule type" value="Genomic_DNA"/>
</dbReference>
<accession>A0ABR9DW23</accession>
<sequence length="42" mass="4967">MTFSINQLYQSAMACVINFLRIELSSLKSYLQFFKDGVWYLP</sequence>
<dbReference type="Proteomes" id="UP000648482">
    <property type="component" value="Unassembled WGS sequence"/>
</dbReference>
<evidence type="ECO:0000313" key="1">
    <source>
        <dbReference type="EMBL" id="MBE0358564.1"/>
    </source>
</evidence>
<reference evidence="1 2" key="1">
    <citation type="submission" date="2015-06" db="EMBL/GenBank/DDBJ databases">
        <title>Genome sequence of Pseudoalteromonas aliena.</title>
        <authorList>
            <person name="Xie B.-B."/>
            <person name="Rong J.-C."/>
            <person name="Qin Q.-L."/>
            <person name="Zhang Y.-Z."/>
        </authorList>
    </citation>
    <scope>NUCLEOTIDE SEQUENCE [LARGE SCALE GENOMIC DNA]</scope>
    <source>
        <strain evidence="1 2">SW19</strain>
    </source>
</reference>
<name>A0ABR9DW23_9GAMM</name>
<comment type="caution">
    <text evidence="1">The sequence shown here is derived from an EMBL/GenBank/DDBJ whole genome shotgun (WGS) entry which is preliminary data.</text>
</comment>
<organism evidence="1 2">
    <name type="scientific">Pseudoalteromonas aliena SW19</name>
    <dbReference type="NCBI Taxonomy" id="1314866"/>
    <lineage>
        <taxon>Bacteria</taxon>
        <taxon>Pseudomonadati</taxon>
        <taxon>Pseudomonadota</taxon>
        <taxon>Gammaproteobacteria</taxon>
        <taxon>Alteromonadales</taxon>
        <taxon>Pseudoalteromonadaceae</taxon>
        <taxon>Pseudoalteromonas</taxon>
    </lineage>
</organism>
<gene>
    <name evidence="1" type="ORF">PALI_a1856</name>
</gene>